<comment type="caution">
    <text evidence="2">The sequence shown here is derived from an EMBL/GenBank/DDBJ whole genome shotgun (WGS) entry which is preliminary data.</text>
</comment>
<dbReference type="PANTHER" id="PTHR18964:SF149">
    <property type="entry name" value="BIFUNCTIONAL UDP-N-ACETYLGLUCOSAMINE 2-EPIMERASE_N-ACETYLMANNOSAMINE KINASE"/>
    <property type="match status" value="1"/>
</dbReference>
<dbReference type="EMBL" id="MWWY01000053">
    <property type="protein sequence ID" value="OZG61990.1"/>
    <property type="molecule type" value="Genomic_DNA"/>
</dbReference>
<dbReference type="InterPro" id="IPR043129">
    <property type="entry name" value="ATPase_NBD"/>
</dbReference>
<dbReference type="Proteomes" id="UP000216074">
    <property type="component" value="Unassembled WGS sequence"/>
</dbReference>
<protein>
    <submittedName>
        <fullName evidence="2">NagC family transcriptional regulator</fullName>
    </submittedName>
</protein>
<dbReference type="InterPro" id="IPR036390">
    <property type="entry name" value="WH_DNA-bd_sf"/>
</dbReference>
<dbReference type="RefSeq" id="WP_094730701.1">
    <property type="nucleotide sequence ID" value="NZ_MWWY01000053.1"/>
</dbReference>
<dbReference type="Pfam" id="PF13412">
    <property type="entry name" value="HTH_24"/>
    <property type="match status" value="1"/>
</dbReference>
<keyword evidence="3" id="KW-1185">Reference proteome</keyword>
<dbReference type="InterPro" id="IPR000600">
    <property type="entry name" value="ROK"/>
</dbReference>
<dbReference type="InterPro" id="IPR036388">
    <property type="entry name" value="WH-like_DNA-bd_sf"/>
</dbReference>
<dbReference type="PANTHER" id="PTHR18964">
    <property type="entry name" value="ROK (REPRESSOR, ORF, KINASE) FAMILY"/>
    <property type="match status" value="1"/>
</dbReference>
<sequence>MTLTTTQSTTQAQRTIIRYLYTHRQATKQQIARELNLSMPTITQHIRELAASGIIAPGPLLKSTGGRQARTIIFNRNHRLAIGIATTPTTATLRAINLYGETVADFNRTLPWRGDTAYWQRISTIANDFATQVIGNVSNVSARHAVDNAAVTAASTNTAATATNVTTVLGIGLCVHDDRQPVAPLNLTQTIQTVHYPYALIHPADAAASAEAWFDPTISDAICIYLDRVPSGSLIINGQLHQPQHAASTIPHRNGAIEHMTLVPDGRECQCGRRGCMAAYCSPQTLPEDYESIPGFFSVLEQGETHHRERMNQWLDYVAQAIVNARSIVAGDVIIGGEAAQYLDHHDIAELTRRVIARSALSTYHGTHNDGTHRDDTAQPQFTLRTARADDRQHLTGAALPFVTRYLTQLTGERVVNAPSQSAQ</sequence>
<organism evidence="2 3">
    <name type="scientific">Bifidobacterium hapali</name>
    <dbReference type="NCBI Taxonomy" id="1630172"/>
    <lineage>
        <taxon>Bacteria</taxon>
        <taxon>Bacillati</taxon>
        <taxon>Actinomycetota</taxon>
        <taxon>Actinomycetes</taxon>
        <taxon>Bifidobacteriales</taxon>
        <taxon>Bifidobacteriaceae</taxon>
        <taxon>Bifidobacterium</taxon>
    </lineage>
</organism>
<reference evidence="2 3" key="1">
    <citation type="journal article" date="2017" name="BMC Genomics">
        <title>Comparative genomic and phylogenomic analyses of the Bifidobacteriaceae family.</title>
        <authorList>
            <person name="Lugli G.A."/>
            <person name="Milani C."/>
            <person name="Turroni F."/>
            <person name="Duranti S."/>
            <person name="Mancabelli L."/>
            <person name="Mangifesta M."/>
            <person name="Ferrario C."/>
            <person name="Modesto M."/>
            <person name="Mattarelli P."/>
            <person name="Jiri K."/>
            <person name="van Sinderen D."/>
            <person name="Ventura M."/>
        </authorList>
    </citation>
    <scope>NUCLEOTIDE SEQUENCE [LARGE SCALE GENOMIC DNA]</scope>
    <source>
        <strain evidence="2 3">DSM 100202</strain>
    </source>
</reference>
<evidence type="ECO:0000256" key="1">
    <source>
        <dbReference type="ARBA" id="ARBA00006479"/>
    </source>
</evidence>
<accession>A0A261FS23</accession>
<evidence type="ECO:0000313" key="3">
    <source>
        <dbReference type="Proteomes" id="UP000216074"/>
    </source>
</evidence>
<dbReference type="SUPFAM" id="SSF46785">
    <property type="entry name" value="Winged helix' DNA-binding domain"/>
    <property type="match status" value="1"/>
</dbReference>
<comment type="similarity">
    <text evidence="1">Belongs to the ROK (NagC/XylR) family.</text>
</comment>
<evidence type="ECO:0000313" key="2">
    <source>
        <dbReference type="EMBL" id="OZG61990.1"/>
    </source>
</evidence>
<name>A0A261FS23_9BIFI</name>
<dbReference type="Gene3D" id="1.10.10.10">
    <property type="entry name" value="Winged helix-like DNA-binding domain superfamily/Winged helix DNA-binding domain"/>
    <property type="match status" value="1"/>
</dbReference>
<dbReference type="Pfam" id="PF00480">
    <property type="entry name" value="ROK"/>
    <property type="match status" value="1"/>
</dbReference>
<dbReference type="AlphaFoldDB" id="A0A261FS23"/>
<dbReference type="OrthoDB" id="4083144at2"/>
<dbReference type="Gene3D" id="3.30.420.40">
    <property type="match status" value="1"/>
</dbReference>
<proteinExistence type="inferred from homology"/>
<dbReference type="SUPFAM" id="SSF53067">
    <property type="entry name" value="Actin-like ATPase domain"/>
    <property type="match status" value="1"/>
</dbReference>
<gene>
    <name evidence="2" type="ORF">BHAP_2199</name>
</gene>